<dbReference type="EMBL" id="UZAK01046753">
    <property type="protein sequence ID" value="VDP75694.1"/>
    <property type="molecule type" value="Genomic_DNA"/>
</dbReference>
<protein>
    <submittedName>
        <fullName evidence="2 4">Uncharacterized protein</fullName>
    </submittedName>
</protein>
<proteinExistence type="predicted"/>
<sequence>MKRHGRIEIVNIDCPKPAHVDDNALSDNLRFNSRPIKFTSGILRSSSDPTLDTSETSFSRPGQQHVSSAPSTEETTVSRPDPQTTPPLTSNEIAGSRDTNETTVLRSGRRVRFPVRFRD</sequence>
<evidence type="ECO:0000313" key="2">
    <source>
        <dbReference type="EMBL" id="VDP75694.1"/>
    </source>
</evidence>
<reference evidence="4" key="1">
    <citation type="submission" date="2016-06" db="UniProtKB">
        <authorList>
            <consortium name="WormBaseParasite"/>
        </authorList>
    </citation>
    <scope>IDENTIFICATION</scope>
</reference>
<evidence type="ECO:0000313" key="4">
    <source>
        <dbReference type="WBParaSite" id="SCUD_0002153501-mRNA-1"/>
    </source>
</evidence>
<evidence type="ECO:0000256" key="1">
    <source>
        <dbReference type="SAM" id="MobiDB-lite"/>
    </source>
</evidence>
<evidence type="ECO:0000313" key="3">
    <source>
        <dbReference type="Proteomes" id="UP000279833"/>
    </source>
</evidence>
<feature type="region of interest" description="Disordered" evidence="1">
    <location>
        <begin position="40"/>
        <end position="107"/>
    </location>
</feature>
<feature type="compositionally biased region" description="Polar residues" evidence="1">
    <location>
        <begin position="42"/>
        <end position="93"/>
    </location>
</feature>
<organism evidence="4">
    <name type="scientific">Schistosoma curassoni</name>
    <dbReference type="NCBI Taxonomy" id="6186"/>
    <lineage>
        <taxon>Eukaryota</taxon>
        <taxon>Metazoa</taxon>
        <taxon>Spiralia</taxon>
        <taxon>Lophotrochozoa</taxon>
        <taxon>Platyhelminthes</taxon>
        <taxon>Trematoda</taxon>
        <taxon>Digenea</taxon>
        <taxon>Strigeidida</taxon>
        <taxon>Schistosomatoidea</taxon>
        <taxon>Schistosomatidae</taxon>
        <taxon>Schistosoma</taxon>
    </lineage>
</organism>
<dbReference type="AlphaFoldDB" id="A0A183L2H9"/>
<dbReference type="Proteomes" id="UP000279833">
    <property type="component" value="Unassembled WGS sequence"/>
</dbReference>
<gene>
    <name evidence="2" type="ORF">SCUD_LOCUS21529</name>
</gene>
<dbReference type="WBParaSite" id="SCUD_0002153501-mRNA-1">
    <property type="protein sequence ID" value="SCUD_0002153501-mRNA-1"/>
    <property type="gene ID" value="SCUD_0002153501"/>
</dbReference>
<reference evidence="2 3" key="2">
    <citation type="submission" date="2018-11" db="EMBL/GenBank/DDBJ databases">
        <authorList>
            <consortium name="Pathogen Informatics"/>
        </authorList>
    </citation>
    <scope>NUCLEOTIDE SEQUENCE [LARGE SCALE GENOMIC DNA]</scope>
    <source>
        <strain evidence="2">Dakar</strain>
        <strain evidence="3">Dakar, Senegal</strain>
    </source>
</reference>
<name>A0A183L2H9_9TREM</name>
<keyword evidence="3" id="KW-1185">Reference proteome</keyword>
<accession>A0A183L2H9</accession>